<accession>A0AAD3S8H5</accession>
<dbReference type="Pfam" id="PF00226">
    <property type="entry name" value="DnaJ"/>
    <property type="match status" value="1"/>
</dbReference>
<name>A0AAD3S8H5_NEPGR</name>
<protein>
    <recommendedName>
        <fullName evidence="1">J domain-containing protein</fullName>
    </recommendedName>
</protein>
<proteinExistence type="predicted"/>
<dbReference type="AlphaFoldDB" id="A0AAD3S8H5"/>
<dbReference type="SMART" id="SM00271">
    <property type="entry name" value="DnaJ"/>
    <property type="match status" value="1"/>
</dbReference>
<dbReference type="SUPFAM" id="SSF46565">
    <property type="entry name" value="Chaperone J-domain"/>
    <property type="match status" value="1"/>
</dbReference>
<evidence type="ECO:0000313" key="3">
    <source>
        <dbReference type="Proteomes" id="UP001279734"/>
    </source>
</evidence>
<dbReference type="InterPro" id="IPR036869">
    <property type="entry name" value="J_dom_sf"/>
</dbReference>
<evidence type="ECO:0000313" key="2">
    <source>
        <dbReference type="EMBL" id="GMH06279.1"/>
    </source>
</evidence>
<dbReference type="Gene3D" id="1.10.287.110">
    <property type="entry name" value="DnaJ domain"/>
    <property type="match status" value="1"/>
</dbReference>
<dbReference type="Proteomes" id="UP001279734">
    <property type="component" value="Unassembled WGS sequence"/>
</dbReference>
<sequence length="408" mass="44975">MEKEAPTSSLSPEQLLQLAETHLRLGNFSLCREYALETLQFDGPVHQHHNHSYASQIVAVAEVLSAASETLGTTNWYSVLQVDTFCDDLTLIRSQFKNLVLLLDPIKGKSYSAKDALNLVWKAWNVLSNPSKKSEFDAELHLELRNQRGENDAKGQTFWTFCPYCYHVYEYARVYEGCCLRCQNGTCRRVFHGVSIPNLPPTLGNDQYSCCFGYYPMGYSGSGMELAGGFPSWSPIVSMLPVAGTGVNGKSGGLDKVFDGKDNIVEISGENGDESEAPGNTNAEKVRMTYVDSGVNVGTEQAERVNQGCGNRNVAGARMMNRKMVASYTKKLMGTGRRYRVNENASASDTGKRVDFCEDTGKEDEDAGPGFPLTQGMETRSGVNLDGNMEFFEQDGEIFVGLPPHDTF</sequence>
<gene>
    <name evidence="2" type="ORF">Nepgr_008119</name>
</gene>
<dbReference type="InterPro" id="IPR053052">
    <property type="entry name" value="Imprinting_Balance_Reg"/>
</dbReference>
<reference evidence="2" key="1">
    <citation type="submission" date="2023-05" db="EMBL/GenBank/DDBJ databases">
        <title>Nepenthes gracilis genome sequencing.</title>
        <authorList>
            <person name="Fukushima K."/>
        </authorList>
    </citation>
    <scope>NUCLEOTIDE SEQUENCE</scope>
    <source>
        <strain evidence="2">SING2019-196</strain>
    </source>
</reference>
<organism evidence="2 3">
    <name type="scientific">Nepenthes gracilis</name>
    <name type="common">Slender pitcher plant</name>
    <dbReference type="NCBI Taxonomy" id="150966"/>
    <lineage>
        <taxon>Eukaryota</taxon>
        <taxon>Viridiplantae</taxon>
        <taxon>Streptophyta</taxon>
        <taxon>Embryophyta</taxon>
        <taxon>Tracheophyta</taxon>
        <taxon>Spermatophyta</taxon>
        <taxon>Magnoliopsida</taxon>
        <taxon>eudicotyledons</taxon>
        <taxon>Gunneridae</taxon>
        <taxon>Pentapetalae</taxon>
        <taxon>Caryophyllales</taxon>
        <taxon>Nepenthaceae</taxon>
        <taxon>Nepenthes</taxon>
    </lineage>
</organism>
<keyword evidence="3" id="KW-1185">Reference proteome</keyword>
<dbReference type="InterPro" id="IPR001623">
    <property type="entry name" value="DnaJ_domain"/>
</dbReference>
<comment type="caution">
    <text evidence="2">The sequence shown here is derived from an EMBL/GenBank/DDBJ whole genome shotgun (WGS) entry which is preliminary data.</text>
</comment>
<dbReference type="CDD" id="cd06257">
    <property type="entry name" value="DnaJ"/>
    <property type="match status" value="1"/>
</dbReference>
<evidence type="ECO:0000259" key="1">
    <source>
        <dbReference type="SMART" id="SM00271"/>
    </source>
</evidence>
<dbReference type="EMBL" id="BSYO01000006">
    <property type="protein sequence ID" value="GMH06279.1"/>
    <property type="molecule type" value="Genomic_DNA"/>
</dbReference>
<dbReference type="PANTHER" id="PTHR45496">
    <property type="entry name" value="CHAPERONE DNAJ-DOMAIN SUPERFAMILY PROTEIN"/>
    <property type="match status" value="1"/>
</dbReference>
<feature type="domain" description="J" evidence="1">
    <location>
        <begin position="74"/>
        <end position="132"/>
    </location>
</feature>
<dbReference type="PANTHER" id="PTHR45496:SF1">
    <property type="entry name" value="CHAPERONE DNAJ-DOMAIN SUPERFAMILY PROTEIN"/>
    <property type="match status" value="1"/>
</dbReference>